<dbReference type="Pfam" id="PF03140">
    <property type="entry name" value="DUF247"/>
    <property type="match status" value="1"/>
</dbReference>
<organism evidence="2 3">
    <name type="scientific">Acer saccharum</name>
    <name type="common">Sugar maple</name>
    <dbReference type="NCBI Taxonomy" id="4024"/>
    <lineage>
        <taxon>Eukaryota</taxon>
        <taxon>Viridiplantae</taxon>
        <taxon>Streptophyta</taxon>
        <taxon>Embryophyta</taxon>
        <taxon>Tracheophyta</taxon>
        <taxon>Spermatophyta</taxon>
        <taxon>Magnoliopsida</taxon>
        <taxon>eudicotyledons</taxon>
        <taxon>Gunneridae</taxon>
        <taxon>Pentapetalae</taxon>
        <taxon>rosids</taxon>
        <taxon>malvids</taxon>
        <taxon>Sapindales</taxon>
        <taxon>Sapindaceae</taxon>
        <taxon>Hippocastanoideae</taxon>
        <taxon>Acereae</taxon>
        <taxon>Acer</taxon>
    </lineage>
</organism>
<dbReference type="Proteomes" id="UP001168877">
    <property type="component" value="Unassembled WGS sequence"/>
</dbReference>
<evidence type="ECO:0000313" key="3">
    <source>
        <dbReference type="Proteomes" id="UP001168877"/>
    </source>
</evidence>
<keyword evidence="1" id="KW-0472">Membrane</keyword>
<dbReference type="PANTHER" id="PTHR31170">
    <property type="entry name" value="BNAC04G53230D PROTEIN"/>
    <property type="match status" value="1"/>
</dbReference>
<dbReference type="AlphaFoldDB" id="A0AA39TR21"/>
<dbReference type="EMBL" id="JAUESC010000001">
    <property type="protein sequence ID" value="KAK0608048.1"/>
    <property type="molecule type" value="Genomic_DNA"/>
</dbReference>
<evidence type="ECO:0000256" key="1">
    <source>
        <dbReference type="SAM" id="Phobius"/>
    </source>
</evidence>
<gene>
    <name evidence="2" type="ORF">LWI29_024732</name>
</gene>
<dbReference type="PANTHER" id="PTHR31170:SF25">
    <property type="entry name" value="BNAA09G04570D PROTEIN"/>
    <property type="match status" value="1"/>
</dbReference>
<keyword evidence="1" id="KW-1133">Transmembrane helix</keyword>
<comment type="caution">
    <text evidence="2">The sequence shown here is derived from an EMBL/GenBank/DDBJ whole genome shotgun (WGS) entry which is preliminary data.</text>
</comment>
<proteinExistence type="predicted"/>
<reference evidence="2" key="2">
    <citation type="submission" date="2023-06" db="EMBL/GenBank/DDBJ databases">
        <authorList>
            <person name="Swenson N.G."/>
            <person name="Wegrzyn J.L."/>
            <person name="Mcevoy S.L."/>
        </authorList>
    </citation>
    <scope>NUCLEOTIDE SEQUENCE</scope>
    <source>
        <strain evidence="2">NS2018</strain>
        <tissue evidence="2">Leaf</tissue>
    </source>
</reference>
<keyword evidence="3" id="KW-1185">Reference proteome</keyword>
<sequence>MKDHVSIEVVELAKSLKGKIDTLNPLSKDCCIYRVPPKVRMLNETLYTPKMVSIGPLYHGREELKAMQEHKLRCLQQFLKRTHVHMVEFLTSIKDREAKLRNCYVETINFGSDEFVEMVLLDAVFLIEIFLRCNPKVCKKVTLDRIFTKPGMIKDIVLDIMLLENQLPIFILEDLFTSAKLDFTGNSMSQLAQFFFKCHICKGVSIDESLIDLYFSKAEHFVDLLRRCLQPPKRDDTERLDDSEVVPSVTKLHQAGVKFKLATTTENLLDIRFNKGILEIPKLTIGNMTEQLLRNLHIFEGLHCDTNYMNDYSVILNRLLNTSKDVELLIHVGVIENRILDSEGVSTLFQQLSKNARVDKENFYYSGLVKDLQSYCKSPCHKWKANLKQNYFNTPWASISVIAAVIILVLTSIQTVCSIVGL</sequence>
<protein>
    <submittedName>
        <fullName evidence="2">Uncharacterized protein</fullName>
    </submittedName>
</protein>
<evidence type="ECO:0000313" key="2">
    <source>
        <dbReference type="EMBL" id="KAK0608048.1"/>
    </source>
</evidence>
<accession>A0AA39TR21</accession>
<keyword evidence="1" id="KW-0812">Transmembrane</keyword>
<reference evidence="2" key="1">
    <citation type="journal article" date="2022" name="Plant J.">
        <title>Strategies of tolerance reflected in two North American maple genomes.</title>
        <authorList>
            <person name="McEvoy S.L."/>
            <person name="Sezen U.U."/>
            <person name="Trouern-Trend A."/>
            <person name="McMahon S.M."/>
            <person name="Schaberg P.G."/>
            <person name="Yang J."/>
            <person name="Wegrzyn J.L."/>
            <person name="Swenson N.G."/>
        </authorList>
    </citation>
    <scope>NUCLEOTIDE SEQUENCE</scope>
    <source>
        <strain evidence="2">NS2018</strain>
    </source>
</reference>
<feature type="transmembrane region" description="Helical" evidence="1">
    <location>
        <begin position="396"/>
        <end position="420"/>
    </location>
</feature>
<name>A0AA39TR21_ACESA</name>
<dbReference type="InterPro" id="IPR004158">
    <property type="entry name" value="DUF247_pln"/>
</dbReference>